<evidence type="ECO:0000256" key="1">
    <source>
        <dbReference type="SAM" id="MobiDB-lite"/>
    </source>
</evidence>
<gene>
    <name evidence="2" type="ORF">PV328_011738</name>
</gene>
<sequence>MNTELSPIELKPVNIVNVKIEDLKIASHALKRLEKTIKEESNEFVTTTITNIIRRFFCHKVKEEIDSKNLCLKVYNTNINAIPNSQIRLYTSLEDVIERNSDSEDEKNEADKLIQRPTKRGTSHMRERRSISRQPSVNMEYINNNNINNNFYDSNILNKTPRLLN</sequence>
<dbReference type="AlphaFoldDB" id="A0AA39C3K5"/>
<name>A0AA39C3K5_9HYME</name>
<comment type="caution">
    <text evidence="2">The sequence shown here is derived from an EMBL/GenBank/DDBJ whole genome shotgun (WGS) entry which is preliminary data.</text>
</comment>
<accession>A0AA39C3K5</accession>
<keyword evidence="3" id="KW-1185">Reference proteome</keyword>
<reference evidence="2" key="2">
    <citation type="submission" date="2023-03" db="EMBL/GenBank/DDBJ databases">
        <authorList>
            <person name="Inwood S.N."/>
            <person name="Skelly J.G."/>
            <person name="Guhlin J."/>
            <person name="Harrop T.W.R."/>
            <person name="Goldson S.G."/>
            <person name="Dearden P.K."/>
        </authorList>
    </citation>
    <scope>NUCLEOTIDE SEQUENCE</scope>
    <source>
        <strain evidence="2">Irish</strain>
        <tissue evidence="2">Whole body</tissue>
    </source>
</reference>
<dbReference type="Proteomes" id="UP001168990">
    <property type="component" value="Unassembled WGS sequence"/>
</dbReference>
<feature type="region of interest" description="Disordered" evidence="1">
    <location>
        <begin position="100"/>
        <end position="130"/>
    </location>
</feature>
<protein>
    <submittedName>
        <fullName evidence="2">Uncharacterized protein</fullName>
    </submittedName>
</protein>
<proteinExistence type="predicted"/>
<organism evidence="2 3">
    <name type="scientific">Microctonus aethiopoides</name>
    <dbReference type="NCBI Taxonomy" id="144406"/>
    <lineage>
        <taxon>Eukaryota</taxon>
        <taxon>Metazoa</taxon>
        <taxon>Ecdysozoa</taxon>
        <taxon>Arthropoda</taxon>
        <taxon>Hexapoda</taxon>
        <taxon>Insecta</taxon>
        <taxon>Pterygota</taxon>
        <taxon>Neoptera</taxon>
        <taxon>Endopterygota</taxon>
        <taxon>Hymenoptera</taxon>
        <taxon>Apocrita</taxon>
        <taxon>Ichneumonoidea</taxon>
        <taxon>Braconidae</taxon>
        <taxon>Euphorinae</taxon>
        <taxon>Microctonus</taxon>
    </lineage>
</organism>
<dbReference type="EMBL" id="JAQQBS010001436">
    <property type="protein sequence ID" value="KAK0157218.1"/>
    <property type="molecule type" value="Genomic_DNA"/>
</dbReference>
<reference evidence="2" key="1">
    <citation type="journal article" date="2023" name="bioRxiv">
        <title>Scaffold-level genome assemblies of two parasitoid biocontrol wasps reveal the parthenogenesis mechanism and an associated novel virus.</title>
        <authorList>
            <person name="Inwood S."/>
            <person name="Skelly J."/>
            <person name="Guhlin J."/>
            <person name="Harrop T."/>
            <person name="Goldson S."/>
            <person name="Dearden P."/>
        </authorList>
    </citation>
    <scope>NUCLEOTIDE SEQUENCE</scope>
    <source>
        <strain evidence="2">Irish</strain>
        <tissue evidence="2">Whole body</tissue>
    </source>
</reference>
<evidence type="ECO:0000313" key="3">
    <source>
        <dbReference type="Proteomes" id="UP001168990"/>
    </source>
</evidence>
<evidence type="ECO:0000313" key="2">
    <source>
        <dbReference type="EMBL" id="KAK0157218.1"/>
    </source>
</evidence>